<proteinExistence type="predicted"/>
<feature type="transmembrane region" description="Helical" evidence="1">
    <location>
        <begin position="189"/>
        <end position="211"/>
    </location>
</feature>
<reference evidence="2 3" key="1">
    <citation type="submission" date="2018-06" db="EMBL/GenBank/DDBJ databases">
        <title>Pseudomonas diversity within urban Lake Michigan freshwaters.</title>
        <authorList>
            <person name="Batrich M."/>
            <person name="Hatzopoulos T."/>
            <person name="Putonti C."/>
        </authorList>
    </citation>
    <scope>NUCLEOTIDE SEQUENCE [LARGE SCALE GENOMIC DNA]</scope>
    <source>
        <strain evidence="2 3">MB-090714</strain>
    </source>
</reference>
<dbReference type="RefSeq" id="WP_110680987.1">
    <property type="nucleotide sequence ID" value="NZ_QJRX01000002.1"/>
</dbReference>
<dbReference type="Proteomes" id="UP000248146">
    <property type="component" value="Unassembled WGS sequence"/>
</dbReference>
<evidence type="ECO:0008006" key="4">
    <source>
        <dbReference type="Google" id="ProtNLM"/>
    </source>
</evidence>
<feature type="transmembrane region" description="Helical" evidence="1">
    <location>
        <begin position="96"/>
        <end position="120"/>
    </location>
</feature>
<feature type="transmembrane region" description="Helical" evidence="1">
    <location>
        <begin position="12"/>
        <end position="31"/>
    </location>
</feature>
<keyword evidence="1" id="KW-1133">Transmembrane helix</keyword>
<accession>A0A2V4L2U8</accession>
<evidence type="ECO:0000256" key="1">
    <source>
        <dbReference type="SAM" id="Phobius"/>
    </source>
</evidence>
<feature type="transmembrane region" description="Helical" evidence="1">
    <location>
        <begin position="132"/>
        <end position="151"/>
    </location>
</feature>
<organism evidence="2 3">
    <name type="scientific">Aquipseudomonas alcaligenes</name>
    <name type="common">Pseudomonas alcaligenes</name>
    <dbReference type="NCBI Taxonomy" id="43263"/>
    <lineage>
        <taxon>Bacteria</taxon>
        <taxon>Pseudomonadati</taxon>
        <taxon>Pseudomonadota</taxon>
        <taxon>Gammaproteobacteria</taxon>
        <taxon>Pseudomonadales</taxon>
        <taxon>Pseudomonadaceae</taxon>
        <taxon>Aquipseudomonas</taxon>
    </lineage>
</organism>
<sequence>MASFAPSRIDWGAAVAAAGVLSLGALGWYWTAREAARMAAMGEMHMPPTDWLSLQGLLAFAMWLAMMLAMMLPAALPMILLYRRCLLRDRQRVAKLWLFCLAYAAIWAGFALLMSVVQALGERAGILDPMSLRLPPALGAAALALAGLYQLSQAKAACLQHCQSPLQFLQHHARPGLAGAWRTGLHHGLYCLGCCWALMLILLAVGAMSLWGMALLSLLVLVEKLLPLGGGWRRGSAALLIAAALALWFW</sequence>
<dbReference type="Pfam" id="PF09948">
    <property type="entry name" value="PpoB2"/>
    <property type="match status" value="1"/>
</dbReference>
<comment type="caution">
    <text evidence="2">The sequence shown here is derived from an EMBL/GenBank/DDBJ whole genome shotgun (WGS) entry which is preliminary data.</text>
</comment>
<name>A0A2V4L2U8_AQUAC</name>
<keyword evidence="1" id="KW-0472">Membrane</keyword>
<protein>
    <recommendedName>
        <fullName evidence="4">DUF2182 domain-containing protein</fullName>
    </recommendedName>
</protein>
<dbReference type="InterPro" id="IPR018688">
    <property type="entry name" value="PpoB2-like"/>
</dbReference>
<keyword evidence="1" id="KW-0812">Transmembrane</keyword>
<dbReference type="AlphaFoldDB" id="A0A2V4L2U8"/>
<evidence type="ECO:0000313" key="2">
    <source>
        <dbReference type="EMBL" id="PYC28315.1"/>
    </source>
</evidence>
<evidence type="ECO:0000313" key="3">
    <source>
        <dbReference type="Proteomes" id="UP000248146"/>
    </source>
</evidence>
<dbReference type="OrthoDB" id="980055at2"/>
<feature type="transmembrane region" description="Helical" evidence="1">
    <location>
        <begin position="51"/>
        <end position="76"/>
    </location>
</feature>
<dbReference type="EMBL" id="QJRX01000002">
    <property type="protein sequence ID" value="PYC28315.1"/>
    <property type="molecule type" value="Genomic_DNA"/>
</dbReference>
<feature type="transmembrane region" description="Helical" evidence="1">
    <location>
        <begin position="231"/>
        <end position="249"/>
    </location>
</feature>
<gene>
    <name evidence="2" type="ORF">DMO17_03825</name>
</gene>